<feature type="transmembrane region" description="Helical" evidence="1">
    <location>
        <begin position="6"/>
        <end position="29"/>
    </location>
</feature>
<accession>A0A934PJD8</accession>
<dbReference type="Proteomes" id="UP000609172">
    <property type="component" value="Unassembled WGS sequence"/>
</dbReference>
<feature type="transmembrane region" description="Helical" evidence="1">
    <location>
        <begin position="193"/>
        <end position="217"/>
    </location>
</feature>
<dbReference type="InterPro" id="IPR039447">
    <property type="entry name" value="UreH-like_TM_dom"/>
</dbReference>
<dbReference type="RefSeq" id="WP_200104397.1">
    <property type="nucleotide sequence ID" value="NZ_JAEHFV010000001.1"/>
</dbReference>
<comment type="caution">
    <text evidence="3">The sequence shown here is derived from an EMBL/GenBank/DDBJ whole genome shotgun (WGS) entry which is preliminary data.</text>
</comment>
<evidence type="ECO:0000259" key="2">
    <source>
        <dbReference type="Pfam" id="PF13386"/>
    </source>
</evidence>
<dbReference type="EMBL" id="JAEHFV010000001">
    <property type="protein sequence ID" value="MBK0368469.1"/>
    <property type="molecule type" value="Genomic_DNA"/>
</dbReference>
<feature type="transmembrane region" description="Helical" evidence="1">
    <location>
        <begin position="49"/>
        <end position="67"/>
    </location>
</feature>
<dbReference type="PANTHER" id="PTHR42208">
    <property type="entry name" value="HEAVY METAL TRANSPORTER-RELATED"/>
    <property type="match status" value="1"/>
</dbReference>
<organism evidence="3 4">
    <name type="scientific">Flavobacterium agrisoli</name>
    <dbReference type="NCBI Taxonomy" id="2793066"/>
    <lineage>
        <taxon>Bacteria</taxon>
        <taxon>Pseudomonadati</taxon>
        <taxon>Bacteroidota</taxon>
        <taxon>Flavobacteriia</taxon>
        <taxon>Flavobacteriales</taxon>
        <taxon>Flavobacteriaceae</taxon>
        <taxon>Flavobacterium</taxon>
    </lineage>
</organism>
<proteinExistence type="predicted"/>
<feature type="transmembrane region" description="Helical" evidence="1">
    <location>
        <begin position="157"/>
        <end position="178"/>
    </location>
</feature>
<dbReference type="Pfam" id="PF13386">
    <property type="entry name" value="DsbD_2"/>
    <property type="match status" value="1"/>
</dbReference>
<feature type="transmembrane region" description="Helical" evidence="1">
    <location>
        <begin position="126"/>
        <end position="151"/>
    </location>
</feature>
<evidence type="ECO:0000313" key="4">
    <source>
        <dbReference type="Proteomes" id="UP000609172"/>
    </source>
</evidence>
<keyword evidence="1" id="KW-1133">Transmembrane helix</keyword>
<evidence type="ECO:0000313" key="3">
    <source>
        <dbReference type="EMBL" id="MBK0368469.1"/>
    </source>
</evidence>
<keyword evidence="1" id="KW-0812">Transmembrane</keyword>
<feature type="transmembrane region" description="Helical" evidence="1">
    <location>
        <begin position="73"/>
        <end position="90"/>
    </location>
</feature>
<sequence>MIFTAFIFGLLSSFHCIGMCGPIAVMLPLDHHNAKKKAIQLITYHLGRLTTYTFMGIVFGLFGRGLLVAGLQQNLSIIIGILMIVVILIPEKKLAGYNLSRPVFSFVGKIKSKLGKQFQNKSYSSIFTIGILNGMLPCGMVYVGLFGALAMQSVSWGAVYMLAFGLGTLPLMSAVVYLKEFISVSFRNKIQKIIPYVGVCIGILFILRGLGLGIPYISPSSVSLFVQEIPHCR</sequence>
<protein>
    <submittedName>
        <fullName evidence="3">Sulfite exporter TauE/SafE family protein</fullName>
    </submittedName>
</protein>
<gene>
    <name evidence="3" type="ORF">I5M07_01365</name>
</gene>
<dbReference type="AlphaFoldDB" id="A0A934PJD8"/>
<keyword evidence="1" id="KW-0472">Membrane</keyword>
<feature type="domain" description="Urease accessory protein UreH-like transmembrane" evidence="2">
    <location>
        <begin position="4"/>
        <end position="204"/>
    </location>
</feature>
<keyword evidence="4" id="KW-1185">Reference proteome</keyword>
<evidence type="ECO:0000256" key="1">
    <source>
        <dbReference type="SAM" id="Phobius"/>
    </source>
</evidence>
<reference evidence="3" key="1">
    <citation type="submission" date="2020-12" db="EMBL/GenBank/DDBJ databases">
        <title>Bacterial novel species Flavobacterium sp. SE-1-e isolated from soil.</title>
        <authorList>
            <person name="Jung H.-Y."/>
        </authorList>
    </citation>
    <scope>NUCLEOTIDE SEQUENCE</scope>
    <source>
        <strain evidence="3">SE-1-e</strain>
    </source>
</reference>
<dbReference type="PANTHER" id="PTHR42208:SF1">
    <property type="entry name" value="HEAVY METAL TRANSPORTER"/>
    <property type="match status" value="1"/>
</dbReference>
<name>A0A934PJD8_9FLAO</name>